<feature type="transmembrane region" description="Helical" evidence="2">
    <location>
        <begin position="246"/>
        <end position="263"/>
    </location>
</feature>
<comment type="caution">
    <text evidence="3">The sequence shown here is derived from an EMBL/GenBank/DDBJ whole genome shotgun (WGS) entry which is preliminary data.</text>
</comment>
<feature type="transmembrane region" description="Helical" evidence="2">
    <location>
        <begin position="12"/>
        <end position="32"/>
    </location>
</feature>
<evidence type="ECO:0000313" key="3">
    <source>
        <dbReference type="EMBL" id="KAH7125973.1"/>
    </source>
</evidence>
<evidence type="ECO:0000256" key="1">
    <source>
        <dbReference type="SAM" id="MobiDB-lite"/>
    </source>
</evidence>
<evidence type="ECO:0000256" key="2">
    <source>
        <dbReference type="SAM" id="Phobius"/>
    </source>
</evidence>
<feature type="transmembrane region" description="Helical" evidence="2">
    <location>
        <begin position="83"/>
        <end position="116"/>
    </location>
</feature>
<proteinExistence type="predicted"/>
<dbReference type="AlphaFoldDB" id="A0A9P9IKU3"/>
<dbReference type="EMBL" id="JAGMUV010000020">
    <property type="protein sequence ID" value="KAH7125973.1"/>
    <property type="molecule type" value="Genomic_DNA"/>
</dbReference>
<evidence type="ECO:0000313" key="4">
    <source>
        <dbReference type="Proteomes" id="UP000738349"/>
    </source>
</evidence>
<feature type="compositionally biased region" description="Polar residues" evidence="1">
    <location>
        <begin position="338"/>
        <end position="367"/>
    </location>
</feature>
<keyword evidence="2" id="KW-0472">Membrane</keyword>
<dbReference type="OrthoDB" id="5100757at2759"/>
<reference evidence="3" key="1">
    <citation type="journal article" date="2021" name="Nat. Commun.">
        <title>Genetic determinants of endophytism in the Arabidopsis root mycobiome.</title>
        <authorList>
            <person name="Mesny F."/>
            <person name="Miyauchi S."/>
            <person name="Thiergart T."/>
            <person name="Pickel B."/>
            <person name="Atanasova L."/>
            <person name="Karlsson M."/>
            <person name="Huettel B."/>
            <person name="Barry K.W."/>
            <person name="Haridas S."/>
            <person name="Chen C."/>
            <person name="Bauer D."/>
            <person name="Andreopoulos W."/>
            <person name="Pangilinan J."/>
            <person name="LaButti K."/>
            <person name="Riley R."/>
            <person name="Lipzen A."/>
            <person name="Clum A."/>
            <person name="Drula E."/>
            <person name="Henrissat B."/>
            <person name="Kohler A."/>
            <person name="Grigoriev I.V."/>
            <person name="Martin F.M."/>
            <person name="Hacquard S."/>
        </authorList>
    </citation>
    <scope>NUCLEOTIDE SEQUENCE</scope>
    <source>
        <strain evidence="3">MPI-CAGE-AT-0147</strain>
    </source>
</reference>
<feature type="transmembrane region" description="Helical" evidence="2">
    <location>
        <begin position="207"/>
        <end position="226"/>
    </location>
</feature>
<gene>
    <name evidence="3" type="ORF">EDB81DRAFT_202472</name>
</gene>
<feature type="transmembrane region" description="Helical" evidence="2">
    <location>
        <begin position="128"/>
        <end position="152"/>
    </location>
</feature>
<feature type="transmembrane region" description="Helical" evidence="2">
    <location>
        <begin position="164"/>
        <end position="186"/>
    </location>
</feature>
<sequence length="367" mass="40640">MNIDETGVFWLVRIAIMGLLFHGALAVFIASICRVRTRGDRARKGFNSQKAGLAFLTLCYLFDLLTYVFAFLSYYASYYFGSLPIIVLGAISVLMLHVADVLILMTLTSIAAGILLVHSGRVTTLDKAITIATYVAAAILIPLAIAYMGLLLHSRIGWSYENTLHIVNLIIAFRSLIFVAAVVVLVRTAIIKHQTKQDLRVSKASTLLVAASAVWFVRVLYSIVAIATFEGLSGYWQPYHNVTEAIFGYIPPFVVLFLVHFIGSQVQNGLWSAPNAQQVPWNQNYNYNGAQPVPQHMVQSYVQAGWQPMQQAYYPPQFQQNVPYQQGPPPQGTFTQPSELSPQQRFSTVGQNSIADTMTPATGNVQK</sequence>
<feature type="transmembrane region" description="Helical" evidence="2">
    <location>
        <begin position="53"/>
        <end position="77"/>
    </location>
</feature>
<name>A0A9P9IKU3_9HYPO</name>
<organism evidence="3 4">
    <name type="scientific">Dactylonectria macrodidyma</name>
    <dbReference type="NCBI Taxonomy" id="307937"/>
    <lineage>
        <taxon>Eukaryota</taxon>
        <taxon>Fungi</taxon>
        <taxon>Dikarya</taxon>
        <taxon>Ascomycota</taxon>
        <taxon>Pezizomycotina</taxon>
        <taxon>Sordariomycetes</taxon>
        <taxon>Hypocreomycetidae</taxon>
        <taxon>Hypocreales</taxon>
        <taxon>Nectriaceae</taxon>
        <taxon>Dactylonectria</taxon>
    </lineage>
</organism>
<keyword evidence="4" id="KW-1185">Reference proteome</keyword>
<keyword evidence="2" id="KW-1133">Transmembrane helix</keyword>
<keyword evidence="2" id="KW-0812">Transmembrane</keyword>
<dbReference type="Proteomes" id="UP000738349">
    <property type="component" value="Unassembled WGS sequence"/>
</dbReference>
<protein>
    <submittedName>
        <fullName evidence="3">Uncharacterized protein</fullName>
    </submittedName>
</protein>
<accession>A0A9P9IKU3</accession>
<feature type="region of interest" description="Disordered" evidence="1">
    <location>
        <begin position="322"/>
        <end position="367"/>
    </location>
</feature>